<keyword evidence="6 8" id="KW-0862">Zinc</keyword>
<dbReference type="EMBL" id="JACJID010000005">
    <property type="protein sequence ID" value="MBA8929371.1"/>
    <property type="molecule type" value="Genomic_DNA"/>
</dbReference>
<keyword evidence="4 8" id="KW-0732">Signal</keyword>
<comment type="similarity">
    <text evidence="1 8">Belongs to the peptidase M4 family.</text>
</comment>
<dbReference type="InterPro" id="IPR023612">
    <property type="entry name" value="Peptidase_M4"/>
</dbReference>
<dbReference type="PRINTS" id="PR00730">
    <property type="entry name" value="THERMOLYSIN"/>
</dbReference>
<dbReference type="InterPro" id="IPR050728">
    <property type="entry name" value="Zinc_Metalloprotease_M4"/>
</dbReference>
<dbReference type="GO" id="GO:0008237">
    <property type="term" value="F:metallopeptidase activity"/>
    <property type="evidence" value="ECO:0007669"/>
    <property type="project" value="UniProtKB-KW"/>
</dbReference>
<comment type="caution">
    <text evidence="13">The sequence shown here is derived from an EMBL/GenBank/DDBJ whole genome shotgun (WGS) entry which is preliminary data.</text>
</comment>
<dbReference type="Pfam" id="PF07504">
    <property type="entry name" value="FTP"/>
    <property type="match status" value="1"/>
</dbReference>
<evidence type="ECO:0000256" key="4">
    <source>
        <dbReference type="ARBA" id="ARBA00022729"/>
    </source>
</evidence>
<dbReference type="PANTHER" id="PTHR33794">
    <property type="entry name" value="BACILLOLYSIN"/>
    <property type="match status" value="1"/>
</dbReference>
<proteinExistence type="inferred from homology"/>
<name>A0ABR6BR22_9PSEU</name>
<feature type="region of interest" description="Disordered" evidence="9">
    <location>
        <begin position="55"/>
        <end position="75"/>
    </location>
</feature>
<dbReference type="Gene3D" id="3.10.450.490">
    <property type="match status" value="1"/>
</dbReference>
<evidence type="ECO:0000256" key="8">
    <source>
        <dbReference type="RuleBase" id="RU366073"/>
    </source>
</evidence>
<reference evidence="13 14" key="1">
    <citation type="submission" date="2020-08" db="EMBL/GenBank/DDBJ databases">
        <title>Genomic Encyclopedia of Archaeal and Bacterial Type Strains, Phase II (KMG-II): from individual species to whole genera.</title>
        <authorList>
            <person name="Goeker M."/>
        </authorList>
    </citation>
    <scope>NUCLEOTIDE SEQUENCE [LARGE SCALE GENOMIC DNA]</scope>
    <source>
        <strain evidence="13 14">DSM 43850</strain>
    </source>
</reference>
<dbReference type="RefSeq" id="WP_081789776.1">
    <property type="nucleotide sequence ID" value="NZ_BAAABQ010000093.1"/>
</dbReference>
<feature type="compositionally biased region" description="Polar residues" evidence="9">
    <location>
        <begin position="56"/>
        <end position="75"/>
    </location>
</feature>
<evidence type="ECO:0000259" key="11">
    <source>
        <dbReference type="Pfam" id="PF02868"/>
    </source>
</evidence>
<dbReference type="Gene3D" id="1.10.390.10">
    <property type="entry name" value="Neutral Protease Domain 2"/>
    <property type="match status" value="1"/>
</dbReference>
<dbReference type="Pfam" id="PF02868">
    <property type="entry name" value="Peptidase_M4_C"/>
    <property type="match status" value="1"/>
</dbReference>
<evidence type="ECO:0000256" key="2">
    <source>
        <dbReference type="ARBA" id="ARBA00022670"/>
    </source>
</evidence>
<keyword evidence="5 8" id="KW-0378">Hydrolase</keyword>
<dbReference type="InterPro" id="IPR011096">
    <property type="entry name" value="FTP_domain"/>
</dbReference>
<feature type="domain" description="Peptidase M4 C-terminal" evidence="11">
    <location>
        <begin position="377"/>
        <end position="507"/>
    </location>
</feature>
<evidence type="ECO:0000313" key="14">
    <source>
        <dbReference type="Proteomes" id="UP000517916"/>
    </source>
</evidence>
<sequence>MSRKSVKAGLAVGSAATVLLGVVISTATLATAGVPQPQQAAAADVLTDATGRVVSMTPQTPEPSTQGTDPGQAGNSHLDAIAKVFGVLADTLKLVDVKQLPSGTAVRYQQEIAGIPVFGGQIVQNLAPDGSLISAQGKVSQRTRGSFPANALSAKSSANTAAVRKTAANHNLAAEQVSVRETTPYWWDPTLGGEPGEAVAQPAYVVRLRGSQAEQQWSMVVGAERSEVVTSWKDAREAVNRDVCDAGRRVVAGDLNSVRCGTTFRPALTERGGRSNVADVNNVFKFFGQASDFYAKNLNVDLTQLIGNDLRDGTGKALRGTVRICVQDERCPFLNAFWDGEQMAFGEGVTTLNVTGHELTHGVTQHTSGLQGGLADALNEGLSDVFGKFIGITANDPNDTGANRWTIGAGSALGAIRDMQNPGRFKQPDKVNGTFWVTNNPDPHANDGVVNKTDFLITDGGSFNGKTIKGLGVAKSVPIWFGVENLLTPRATFQDLGNALNSSCKANAAKGVAGITQDDCTQVANAVLATQLNQRPR</sequence>
<keyword evidence="14" id="KW-1185">Reference proteome</keyword>
<feature type="domain" description="FTP" evidence="12">
    <location>
        <begin position="90"/>
        <end position="138"/>
    </location>
</feature>
<evidence type="ECO:0000256" key="1">
    <source>
        <dbReference type="ARBA" id="ARBA00009388"/>
    </source>
</evidence>
<feature type="signal peptide" evidence="8">
    <location>
        <begin position="1"/>
        <end position="32"/>
    </location>
</feature>
<evidence type="ECO:0000256" key="7">
    <source>
        <dbReference type="ARBA" id="ARBA00023049"/>
    </source>
</evidence>
<comment type="function">
    <text evidence="8">Extracellular zinc metalloprotease.</text>
</comment>
<dbReference type="Gene3D" id="3.10.170.10">
    <property type="match status" value="1"/>
</dbReference>
<keyword evidence="8" id="KW-0964">Secreted</keyword>
<evidence type="ECO:0000259" key="12">
    <source>
        <dbReference type="Pfam" id="PF07504"/>
    </source>
</evidence>
<evidence type="ECO:0000256" key="9">
    <source>
        <dbReference type="SAM" id="MobiDB-lite"/>
    </source>
</evidence>
<feature type="chain" id="PRO_5044950110" description="Neutral metalloproteinase" evidence="8">
    <location>
        <begin position="33"/>
        <end position="537"/>
    </location>
</feature>
<protein>
    <recommendedName>
        <fullName evidence="8">Neutral metalloproteinase</fullName>
        <ecNumber evidence="8">3.4.24.-</ecNumber>
    </recommendedName>
</protein>
<evidence type="ECO:0000259" key="10">
    <source>
        <dbReference type="Pfam" id="PF01447"/>
    </source>
</evidence>
<dbReference type="InterPro" id="IPR013856">
    <property type="entry name" value="Peptidase_M4_domain"/>
</dbReference>
<evidence type="ECO:0000313" key="13">
    <source>
        <dbReference type="EMBL" id="MBA8929371.1"/>
    </source>
</evidence>
<keyword evidence="3" id="KW-0479">Metal-binding</keyword>
<evidence type="ECO:0000256" key="6">
    <source>
        <dbReference type="ARBA" id="ARBA00022833"/>
    </source>
</evidence>
<comment type="cofactor">
    <cofactor evidence="8">
        <name>Zn(2+)</name>
        <dbReference type="ChEBI" id="CHEBI:29105"/>
    </cofactor>
</comment>
<dbReference type="InterPro" id="IPR027268">
    <property type="entry name" value="Peptidase_M4/M1_CTD_sf"/>
</dbReference>
<keyword evidence="2 8" id="KW-0645">Protease</keyword>
<dbReference type="InterPro" id="IPR001570">
    <property type="entry name" value="Peptidase_M4_C_domain"/>
</dbReference>
<evidence type="ECO:0000256" key="3">
    <source>
        <dbReference type="ARBA" id="ARBA00022723"/>
    </source>
</evidence>
<evidence type="ECO:0000256" key="5">
    <source>
        <dbReference type="ARBA" id="ARBA00022801"/>
    </source>
</evidence>
<comment type="subcellular location">
    <subcellularLocation>
        <location evidence="8">Secreted</location>
    </subcellularLocation>
</comment>
<dbReference type="SUPFAM" id="SSF55486">
    <property type="entry name" value="Metalloproteases ('zincins'), catalytic domain"/>
    <property type="match status" value="1"/>
</dbReference>
<dbReference type="EC" id="3.4.24.-" evidence="8"/>
<dbReference type="PANTHER" id="PTHR33794:SF1">
    <property type="entry name" value="BACILLOLYSIN"/>
    <property type="match status" value="1"/>
</dbReference>
<gene>
    <name evidence="13" type="ORF">BC739_006589</name>
</gene>
<dbReference type="Pfam" id="PF01447">
    <property type="entry name" value="Peptidase_M4"/>
    <property type="match status" value="1"/>
</dbReference>
<dbReference type="Proteomes" id="UP000517916">
    <property type="component" value="Unassembled WGS sequence"/>
</dbReference>
<keyword evidence="7 8" id="KW-0482">Metalloprotease</keyword>
<organism evidence="13 14">
    <name type="scientific">Kutzneria viridogrisea</name>
    <dbReference type="NCBI Taxonomy" id="47990"/>
    <lineage>
        <taxon>Bacteria</taxon>
        <taxon>Bacillati</taxon>
        <taxon>Actinomycetota</taxon>
        <taxon>Actinomycetes</taxon>
        <taxon>Pseudonocardiales</taxon>
        <taxon>Pseudonocardiaceae</taxon>
        <taxon>Kutzneria</taxon>
    </lineage>
</organism>
<accession>A0ABR6BR22</accession>
<feature type="domain" description="Peptidase M4" evidence="10">
    <location>
        <begin position="312"/>
        <end position="365"/>
    </location>
</feature>